<dbReference type="KEGG" id="maqu:Maq22A_1p36705"/>
<accession>A0A0C6FMB5</accession>
<evidence type="ECO:0000313" key="2">
    <source>
        <dbReference type="Proteomes" id="UP000061432"/>
    </source>
</evidence>
<protein>
    <submittedName>
        <fullName evidence="1">Uncharacterized protein</fullName>
    </submittedName>
</protein>
<dbReference type="AlphaFoldDB" id="A0A0C6FMB5"/>
<name>A0A0C6FMB5_9HYPH</name>
<sequence length="99" mass="11283">MTSPMERQETVSIQGRTVLLHRMDASAFAEAMVRREWDEARALQGRVLDAEGEEVLLAMDHFGLWDIPEQVLSPMVRHPFAGANRKAKRAAEVRARRAR</sequence>
<dbReference type="RefSeq" id="WP_145984753.1">
    <property type="nucleotide sequence ID" value="NZ_AP014705.1"/>
</dbReference>
<dbReference type="EMBL" id="AP014705">
    <property type="protein sequence ID" value="BAQ49538.1"/>
    <property type="molecule type" value="Genomic_DNA"/>
</dbReference>
<organism evidence="1 2">
    <name type="scientific">Methylobacterium aquaticum</name>
    <dbReference type="NCBI Taxonomy" id="270351"/>
    <lineage>
        <taxon>Bacteria</taxon>
        <taxon>Pseudomonadati</taxon>
        <taxon>Pseudomonadota</taxon>
        <taxon>Alphaproteobacteria</taxon>
        <taxon>Hyphomicrobiales</taxon>
        <taxon>Methylobacteriaceae</taxon>
        <taxon>Methylobacterium</taxon>
    </lineage>
</organism>
<proteinExistence type="predicted"/>
<dbReference type="Proteomes" id="UP000061432">
    <property type="component" value="Plasmid pMaq22A_1p"/>
</dbReference>
<reference evidence="2" key="2">
    <citation type="submission" date="2015-01" db="EMBL/GenBank/DDBJ databases">
        <title>Complete genome sequence of Methylobacterium aquaticum strain 22A.</title>
        <authorList>
            <person name="Tani A."/>
            <person name="Ogura Y."/>
            <person name="Hayashi T."/>
        </authorList>
    </citation>
    <scope>NUCLEOTIDE SEQUENCE [LARGE SCALE GENOMIC DNA]</scope>
    <source>
        <strain evidence="2">MA-22A</strain>
        <plasmid evidence="2">Plasmid pMaq22A_1p DNA</plasmid>
    </source>
</reference>
<geneLocation type="plasmid" evidence="2">
    <name>pMaq22A_1p DNA</name>
</geneLocation>
<evidence type="ECO:0000313" key="1">
    <source>
        <dbReference type="EMBL" id="BAQ49538.1"/>
    </source>
</evidence>
<keyword evidence="1" id="KW-0614">Plasmid</keyword>
<dbReference type="PATRIC" id="fig|270351.10.peg.6618"/>
<gene>
    <name evidence="1" type="ORF">Maq22A_1p36705</name>
</gene>
<reference evidence="1 2" key="1">
    <citation type="journal article" date="2015" name="Genome Announc.">
        <title>Complete Genome Sequence of Methylobacterium aquaticum Strain 22A, Isolated from Racomitrium japonicum Moss.</title>
        <authorList>
            <person name="Tani A."/>
            <person name="Ogura Y."/>
            <person name="Hayashi T."/>
            <person name="Kimbara K."/>
        </authorList>
    </citation>
    <scope>NUCLEOTIDE SEQUENCE [LARGE SCALE GENOMIC DNA]</scope>
    <source>
        <strain evidence="1 2">MA-22A</strain>
        <plasmid evidence="2">Plasmid pMaq22A_1p DNA</plasmid>
    </source>
</reference>